<feature type="compositionally biased region" description="Basic and acidic residues" evidence="1">
    <location>
        <begin position="227"/>
        <end position="250"/>
    </location>
</feature>
<dbReference type="AlphaFoldDB" id="R4XAD9"/>
<gene>
    <name evidence="3" type="ORF">TAPDE_002483</name>
</gene>
<feature type="compositionally biased region" description="Polar residues" evidence="1">
    <location>
        <begin position="154"/>
        <end position="171"/>
    </location>
</feature>
<comment type="caution">
    <text evidence="3">The sequence shown here is derived from an EMBL/GenBank/DDBJ whole genome shotgun (WGS) entry which is preliminary data.</text>
</comment>
<evidence type="ECO:0000256" key="1">
    <source>
        <dbReference type="SAM" id="MobiDB-lite"/>
    </source>
</evidence>
<dbReference type="Gene3D" id="3.40.50.620">
    <property type="entry name" value="HUPs"/>
    <property type="match status" value="1"/>
</dbReference>
<organism evidence="3 4">
    <name type="scientific">Taphrina deformans (strain PYCC 5710 / ATCC 11124 / CBS 356.35 / IMI 108563 / JCM 9778 / NBRC 8474)</name>
    <name type="common">Peach leaf curl fungus</name>
    <name type="synonym">Lalaria deformans</name>
    <dbReference type="NCBI Taxonomy" id="1097556"/>
    <lineage>
        <taxon>Eukaryota</taxon>
        <taxon>Fungi</taxon>
        <taxon>Dikarya</taxon>
        <taxon>Ascomycota</taxon>
        <taxon>Taphrinomycotina</taxon>
        <taxon>Taphrinomycetes</taxon>
        <taxon>Taphrinales</taxon>
        <taxon>Taphrinaceae</taxon>
        <taxon>Taphrina</taxon>
    </lineage>
</organism>
<name>R4XAD9_TAPDE</name>
<dbReference type="InterPro" id="IPR006016">
    <property type="entry name" value="UspA"/>
</dbReference>
<dbReference type="Pfam" id="PF00582">
    <property type="entry name" value="Usp"/>
    <property type="match status" value="1"/>
</dbReference>
<accession>R4XAD9</accession>
<dbReference type="STRING" id="1097556.R4XAD9"/>
<dbReference type="PRINTS" id="PR01438">
    <property type="entry name" value="UNVRSLSTRESS"/>
</dbReference>
<dbReference type="EMBL" id="CAHR02000086">
    <property type="protein sequence ID" value="CCG82472.1"/>
    <property type="molecule type" value="Genomic_DNA"/>
</dbReference>
<evidence type="ECO:0000313" key="3">
    <source>
        <dbReference type="EMBL" id="CCG82472.1"/>
    </source>
</evidence>
<dbReference type="CDD" id="cd23659">
    <property type="entry name" value="USP_At3g01520-like"/>
    <property type="match status" value="1"/>
</dbReference>
<dbReference type="OrthoDB" id="992776at2759"/>
<feature type="region of interest" description="Disordered" evidence="1">
    <location>
        <begin position="1"/>
        <end position="291"/>
    </location>
</feature>
<keyword evidence="4" id="KW-1185">Reference proteome</keyword>
<dbReference type="SUPFAM" id="SSF52402">
    <property type="entry name" value="Adenine nucleotide alpha hydrolases-like"/>
    <property type="match status" value="1"/>
</dbReference>
<feature type="domain" description="UspA" evidence="2">
    <location>
        <begin position="335"/>
        <end position="473"/>
    </location>
</feature>
<feature type="compositionally biased region" description="Acidic residues" evidence="1">
    <location>
        <begin position="188"/>
        <end position="207"/>
    </location>
</feature>
<evidence type="ECO:0000259" key="2">
    <source>
        <dbReference type="Pfam" id="PF00582"/>
    </source>
</evidence>
<feature type="compositionally biased region" description="Polar residues" evidence="1">
    <location>
        <begin position="66"/>
        <end position="75"/>
    </location>
</feature>
<feature type="compositionally biased region" description="Polar residues" evidence="1">
    <location>
        <begin position="129"/>
        <end position="139"/>
    </location>
</feature>
<sequence>MVFDASKPIVRKGRPQQQASLESAMAEEAREVEALIAARDARNSMPAQEPRPRNLESEFNFRVNDRGSSSNSNPMFASRKPVAPQHHSSPAGEPGGPMLLRDSRSRPSGGLGIPASDPRRASSPGPQPNKRTGSRSSGSEMDFTGAHRKLSQAILASSQGTLASLPMSATQREAIEKDRLTKDHDPEAAIESDSSDSGDESTEDEALTDPGEHRNRRAPMSLAQAAENERVDVERSDTRDRLRKENDKTQSLHMIINDNSPSAVKRKPIHPNTSYTDDGTGDQVRPEDEDDDPFEEIARDMTLVRSVSSEEAGRLICSVQRADFHRIRDAVKRTRHYLVSVDLSPQAKYALEWTIGTVMRDGDICRVVHALEYNEKEDRSTAQQQREERAASLEDICVDVNLFLKRTRLSVKIEIEVMHHSNPKHLITEIIDTTKPTMVIIGSRGRSNISGIMLGSFSNYIVNKSSAPVMVARKRLRRGSKKRRIVPGPPRALQFPNNLGTFSSVKLID</sequence>
<dbReference type="InterPro" id="IPR014729">
    <property type="entry name" value="Rossmann-like_a/b/a_fold"/>
</dbReference>
<dbReference type="InterPro" id="IPR006015">
    <property type="entry name" value="Universal_stress_UspA"/>
</dbReference>
<proteinExistence type="predicted"/>
<protein>
    <submittedName>
        <fullName evidence="3">Usp family protein</fullName>
    </submittedName>
</protein>
<feature type="compositionally biased region" description="Polar residues" evidence="1">
    <location>
        <begin position="251"/>
        <end position="262"/>
    </location>
</feature>
<dbReference type="VEuPathDB" id="FungiDB:TAPDE_002483"/>
<dbReference type="eggNOG" id="ENOG502QRPI">
    <property type="taxonomic scope" value="Eukaryota"/>
</dbReference>
<reference evidence="3 4" key="1">
    <citation type="journal article" date="2013" name="MBio">
        <title>Genome sequencing of the plant pathogen Taphrina deformans, the causal agent of peach leaf curl.</title>
        <authorList>
            <person name="Cisse O.H."/>
            <person name="Almeida J.M.G.C.F."/>
            <person name="Fonseca A."/>
            <person name="Kumar A.A."/>
            <person name="Salojaervi J."/>
            <person name="Overmyer K."/>
            <person name="Hauser P.M."/>
            <person name="Pagni M."/>
        </authorList>
    </citation>
    <scope>NUCLEOTIDE SEQUENCE [LARGE SCALE GENOMIC DNA]</scope>
    <source>
        <strain evidence="4">PYCC 5710 / ATCC 11124 / CBS 356.35 / IMI 108563 / JCM 9778 / NBRC 8474</strain>
    </source>
</reference>
<dbReference type="Proteomes" id="UP000013776">
    <property type="component" value="Unassembled WGS sequence"/>
</dbReference>
<evidence type="ECO:0000313" key="4">
    <source>
        <dbReference type="Proteomes" id="UP000013776"/>
    </source>
</evidence>
<dbReference type="PANTHER" id="PTHR46100">
    <property type="entry name" value="IMP2'P"/>
    <property type="match status" value="1"/>
</dbReference>
<dbReference type="PANTHER" id="PTHR46100:SF4">
    <property type="entry name" value="USPA DOMAIN-CONTAINING PROTEIN"/>
    <property type="match status" value="1"/>
</dbReference>
<feature type="compositionally biased region" description="Basic and acidic residues" evidence="1">
    <location>
        <begin position="173"/>
        <end position="187"/>
    </location>
</feature>